<name>A0AAU9VEH4_EUPED</name>
<evidence type="ECO:0000313" key="3">
    <source>
        <dbReference type="Proteomes" id="UP001153954"/>
    </source>
</evidence>
<feature type="coiled-coil region" evidence="1">
    <location>
        <begin position="252"/>
        <end position="279"/>
    </location>
</feature>
<proteinExistence type="predicted"/>
<dbReference type="AlphaFoldDB" id="A0AAU9VEH4"/>
<protein>
    <recommendedName>
        <fullName evidence="4">Reverse transcriptase</fullName>
    </recommendedName>
</protein>
<sequence>MNENVMRAYFRAVGGETGRTGYRAVMHREFLLLEPNLTVTEQNLADRARYIQRKGVFNAAELERLRREAAPEVEPVSTEHNAVVTQQESVRGEVPVDAIAEEAVSQKVEQMRGILEEAISEIRSAPLEQRPRLSRLPLNAATRGAIEAANRLLPPYLDGSLGLDDTGSILFGAALAVHRFIGAKTQEPGRTTNNSSDVPAWKKRIERRISLARALIGRLQSFRSGNTRPRIVRSVRIAFNGLGVRLDQPDIAEKLTERIDGLKQRIAAWGKRIRRYSERVERFRQNRLFLSDQKRFYRKLENPTPCSTSQKPNTADLVAFWRNIWSREVEHEEGPWIAAVQEACARIEPMNPIAISSENVADAVRRAPNWKSPGADGLHHYWLKGFSLLSPPTPRTLPTTAPLRV</sequence>
<gene>
    <name evidence="2" type="ORF">EEDITHA_LOCUS22688</name>
</gene>
<comment type="caution">
    <text evidence="2">The sequence shown here is derived from an EMBL/GenBank/DDBJ whole genome shotgun (WGS) entry which is preliminary data.</text>
</comment>
<keyword evidence="3" id="KW-1185">Reference proteome</keyword>
<evidence type="ECO:0000256" key="1">
    <source>
        <dbReference type="SAM" id="Coils"/>
    </source>
</evidence>
<accession>A0AAU9VEH4</accession>
<dbReference type="EMBL" id="CAKOGL010000036">
    <property type="protein sequence ID" value="CAH2108782.1"/>
    <property type="molecule type" value="Genomic_DNA"/>
</dbReference>
<evidence type="ECO:0008006" key="4">
    <source>
        <dbReference type="Google" id="ProtNLM"/>
    </source>
</evidence>
<keyword evidence="1" id="KW-0175">Coiled coil</keyword>
<dbReference type="Proteomes" id="UP001153954">
    <property type="component" value="Unassembled WGS sequence"/>
</dbReference>
<organism evidence="2 3">
    <name type="scientific">Euphydryas editha</name>
    <name type="common">Edith's checkerspot</name>
    <dbReference type="NCBI Taxonomy" id="104508"/>
    <lineage>
        <taxon>Eukaryota</taxon>
        <taxon>Metazoa</taxon>
        <taxon>Ecdysozoa</taxon>
        <taxon>Arthropoda</taxon>
        <taxon>Hexapoda</taxon>
        <taxon>Insecta</taxon>
        <taxon>Pterygota</taxon>
        <taxon>Neoptera</taxon>
        <taxon>Endopterygota</taxon>
        <taxon>Lepidoptera</taxon>
        <taxon>Glossata</taxon>
        <taxon>Ditrysia</taxon>
        <taxon>Papilionoidea</taxon>
        <taxon>Nymphalidae</taxon>
        <taxon>Nymphalinae</taxon>
        <taxon>Euphydryas</taxon>
    </lineage>
</organism>
<evidence type="ECO:0000313" key="2">
    <source>
        <dbReference type="EMBL" id="CAH2108782.1"/>
    </source>
</evidence>
<reference evidence="2" key="1">
    <citation type="submission" date="2022-03" db="EMBL/GenBank/DDBJ databases">
        <authorList>
            <person name="Tunstrom K."/>
        </authorList>
    </citation>
    <scope>NUCLEOTIDE SEQUENCE</scope>
</reference>